<dbReference type="Proteomes" id="UP000619260">
    <property type="component" value="Unassembled WGS sequence"/>
</dbReference>
<keyword evidence="3" id="KW-0804">Transcription</keyword>
<dbReference type="GO" id="GO:0003700">
    <property type="term" value="F:DNA-binding transcription factor activity"/>
    <property type="evidence" value="ECO:0007669"/>
    <property type="project" value="InterPro"/>
</dbReference>
<dbReference type="Gene3D" id="1.10.10.10">
    <property type="entry name" value="Winged helix-like DNA-binding domain superfamily/Winged helix DNA-binding domain"/>
    <property type="match status" value="1"/>
</dbReference>
<gene>
    <name evidence="5" type="ORF">Val02_76180</name>
</gene>
<sequence length="286" mass="29726">MRRLHFSAGDLTRVRLRGTVGPFAETVLALRGLRSARSLLDGVPSGEWRRRLGAALPRRAQAVAAWLAEDDAATAALCALLRPATTVPQASALLREAGADQLAEVLGPAWRTGVAPRWAGLQASLDAERAARSRTLAEGGVAALLGTLHASVRWLEPVLEIGTGTGHHHLGGRGLDVVPVVFGRDPLVHVPAEGPPLLIHPASWPATLTVAGAGLAHLIGQTRAGVLSAAADGCTTTELARRLRISPAGASQHATVLRRAGLILSTRKGNAMLHTLTPLGSALLEA</sequence>
<reference evidence="5" key="1">
    <citation type="submission" date="2021-01" db="EMBL/GenBank/DDBJ databases">
        <title>Whole genome shotgun sequence of Virgisporangium aliadipatigenens NBRC 105644.</title>
        <authorList>
            <person name="Komaki H."/>
            <person name="Tamura T."/>
        </authorList>
    </citation>
    <scope>NUCLEOTIDE SEQUENCE</scope>
    <source>
        <strain evidence="5">NBRC 105644</strain>
    </source>
</reference>
<dbReference type="PANTHER" id="PTHR43132:SF8">
    <property type="entry name" value="HTH-TYPE TRANSCRIPTIONAL REGULATOR KMTR"/>
    <property type="match status" value="1"/>
</dbReference>
<evidence type="ECO:0000313" key="6">
    <source>
        <dbReference type="Proteomes" id="UP000619260"/>
    </source>
</evidence>
<dbReference type="InterPro" id="IPR051011">
    <property type="entry name" value="Metal_resp_trans_reg"/>
</dbReference>
<keyword evidence="2" id="KW-0238">DNA-binding</keyword>
<evidence type="ECO:0000256" key="3">
    <source>
        <dbReference type="ARBA" id="ARBA00023163"/>
    </source>
</evidence>
<feature type="domain" description="HTH arsR-type" evidence="4">
    <location>
        <begin position="213"/>
        <end position="285"/>
    </location>
</feature>
<dbReference type="GO" id="GO:0003677">
    <property type="term" value="F:DNA binding"/>
    <property type="evidence" value="ECO:0007669"/>
    <property type="project" value="UniProtKB-KW"/>
</dbReference>
<dbReference type="InterPro" id="IPR036390">
    <property type="entry name" value="WH_DNA-bd_sf"/>
</dbReference>
<keyword evidence="1" id="KW-0805">Transcription regulation</keyword>
<proteinExistence type="predicted"/>
<accession>A0A8J3YU71</accession>
<dbReference type="InterPro" id="IPR001845">
    <property type="entry name" value="HTH_ArsR_DNA-bd_dom"/>
</dbReference>
<dbReference type="SMART" id="SM00418">
    <property type="entry name" value="HTH_ARSR"/>
    <property type="match status" value="1"/>
</dbReference>
<dbReference type="EMBL" id="BOPF01000038">
    <property type="protein sequence ID" value="GIJ50732.1"/>
    <property type="molecule type" value="Genomic_DNA"/>
</dbReference>
<dbReference type="PANTHER" id="PTHR43132">
    <property type="entry name" value="ARSENICAL RESISTANCE OPERON REPRESSOR ARSR-RELATED"/>
    <property type="match status" value="1"/>
</dbReference>
<comment type="caution">
    <text evidence="5">The sequence shown here is derived from an EMBL/GenBank/DDBJ whole genome shotgun (WGS) entry which is preliminary data.</text>
</comment>
<protein>
    <recommendedName>
        <fullName evidence="4">HTH arsR-type domain-containing protein</fullName>
    </recommendedName>
</protein>
<organism evidence="5 6">
    <name type="scientific">Virgisporangium aliadipatigenens</name>
    <dbReference type="NCBI Taxonomy" id="741659"/>
    <lineage>
        <taxon>Bacteria</taxon>
        <taxon>Bacillati</taxon>
        <taxon>Actinomycetota</taxon>
        <taxon>Actinomycetes</taxon>
        <taxon>Micromonosporales</taxon>
        <taxon>Micromonosporaceae</taxon>
        <taxon>Virgisporangium</taxon>
    </lineage>
</organism>
<dbReference type="CDD" id="cd00090">
    <property type="entry name" value="HTH_ARSR"/>
    <property type="match status" value="1"/>
</dbReference>
<dbReference type="AlphaFoldDB" id="A0A8J3YU71"/>
<dbReference type="InterPro" id="IPR036388">
    <property type="entry name" value="WH-like_DNA-bd_sf"/>
</dbReference>
<evidence type="ECO:0000256" key="1">
    <source>
        <dbReference type="ARBA" id="ARBA00023015"/>
    </source>
</evidence>
<evidence type="ECO:0000313" key="5">
    <source>
        <dbReference type="EMBL" id="GIJ50732.1"/>
    </source>
</evidence>
<evidence type="ECO:0000259" key="4">
    <source>
        <dbReference type="SMART" id="SM00418"/>
    </source>
</evidence>
<name>A0A8J3YU71_9ACTN</name>
<dbReference type="RefSeq" id="WP_203904158.1">
    <property type="nucleotide sequence ID" value="NZ_BOPF01000038.1"/>
</dbReference>
<dbReference type="SUPFAM" id="SSF46785">
    <property type="entry name" value="Winged helix' DNA-binding domain"/>
    <property type="match status" value="1"/>
</dbReference>
<dbReference type="InterPro" id="IPR011991">
    <property type="entry name" value="ArsR-like_HTH"/>
</dbReference>
<evidence type="ECO:0000256" key="2">
    <source>
        <dbReference type="ARBA" id="ARBA00023125"/>
    </source>
</evidence>
<keyword evidence="6" id="KW-1185">Reference proteome</keyword>